<dbReference type="AlphaFoldDB" id="A0AAU8N9N6"/>
<evidence type="ECO:0008006" key="3">
    <source>
        <dbReference type="Google" id="ProtNLM"/>
    </source>
</evidence>
<accession>A0AAU8N9N6</accession>
<dbReference type="EMBL" id="CP159992">
    <property type="protein sequence ID" value="XCP93499.1"/>
    <property type="molecule type" value="Genomic_DNA"/>
</dbReference>
<keyword evidence="1" id="KW-0812">Transmembrane</keyword>
<feature type="transmembrane region" description="Helical" evidence="1">
    <location>
        <begin position="7"/>
        <end position="31"/>
    </location>
</feature>
<keyword evidence="1" id="KW-0472">Membrane</keyword>
<name>A0AAU8N9N6_9BACL</name>
<proteinExistence type="predicted"/>
<sequence length="69" mass="8049">MKKNLTLYLFMLIFSYCTGLAAYALLFNVFYNESITDWGQLMIWTAPVYLIFNSACFILSYVLLNTVQK</sequence>
<protein>
    <recommendedName>
        <fullName evidence="3">DUF2798 domain-containing protein</fullName>
    </recommendedName>
</protein>
<evidence type="ECO:0000313" key="2">
    <source>
        <dbReference type="EMBL" id="XCP93499.1"/>
    </source>
</evidence>
<evidence type="ECO:0000256" key="1">
    <source>
        <dbReference type="SAM" id="Phobius"/>
    </source>
</evidence>
<gene>
    <name evidence="2" type="ORF">ABXS70_20085</name>
</gene>
<reference evidence="2" key="1">
    <citation type="submission" date="2024-05" db="EMBL/GenBank/DDBJ databases">
        <title>Draft genome assemblies of 36 bacteria isolated from hibernating arctic ground squirrels.</title>
        <authorList>
            <person name="McKee H."/>
            <person name="Mullen L."/>
            <person name="Drown D.M."/>
            <person name="Duddleston K.N."/>
        </authorList>
    </citation>
    <scope>NUCLEOTIDE SEQUENCE</scope>
    <source>
        <strain evidence="2">AN1007</strain>
    </source>
</reference>
<organism evidence="2">
    <name type="scientific">Paenibacillus sp. AN1007</name>
    <dbReference type="NCBI Taxonomy" id="3151385"/>
    <lineage>
        <taxon>Bacteria</taxon>
        <taxon>Bacillati</taxon>
        <taxon>Bacillota</taxon>
        <taxon>Bacilli</taxon>
        <taxon>Bacillales</taxon>
        <taxon>Paenibacillaceae</taxon>
        <taxon>Paenibacillus</taxon>
    </lineage>
</organism>
<keyword evidence="1" id="KW-1133">Transmembrane helix</keyword>
<feature type="transmembrane region" description="Helical" evidence="1">
    <location>
        <begin position="43"/>
        <end position="64"/>
    </location>
</feature>
<dbReference type="RefSeq" id="WP_366290323.1">
    <property type="nucleotide sequence ID" value="NZ_CP159992.1"/>
</dbReference>